<feature type="domain" description="Endonuclease/exonuclease/phosphatase" evidence="3">
    <location>
        <begin position="840"/>
        <end position="927"/>
    </location>
</feature>
<reference evidence="4 5" key="1">
    <citation type="journal article" date="2018" name="Nat. Ecol. Evol.">
        <title>Pezizomycetes genomes reveal the molecular basis of ectomycorrhizal truffle lifestyle.</title>
        <authorList>
            <person name="Murat C."/>
            <person name="Payen T."/>
            <person name="Noel B."/>
            <person name="Kuo A."/>
            <person name="Morin E."/>
            <person name="Chen J."/>
            <person name="Kohler A."/>
            <person name="Krizsan K."/>
            <person name="Balestrini R."/>
            <person name="Da Silva C."/>
            <person name="Montanini B."/>
            <person name="Hainaut M."/>
            <person name="Levati E."/>
            <person name="Barry K.W."/>
            <person name="Belfiori B."/>
            <person name="Cichocki N."/>
            <person name="Clum A."/>
            <person name="Dockter R.B."/>
            <person name="Fauchery L."/>
            <person name="Guy J."/>
            <person name="Iotti M."/>
            <person name="Le Tacon F."/>
            <person name="Lindquist E.A."/>
            <person name="Lipzen A."/>
            <person name="Malagnac F."/>
            <person name="Mello A."/>
            <person name="Molinier V."/>
            <person name="Miyauchi S."/>
            <person name="Poulain J."/>
            <person name="Riccioni C."/>
            <person name="Rubini A."/>
            <person name="Sitrit Y."/>
            <person name="Splivallo R."/>
            <person name="Traeger S."/>
            <person name="Wang M."/>
            <person name="Zifcakova L."/>
            <person name="Wipf D."/>
            <person name="Zambonelli A."/>
            <person name="Paolocci F."/>
            <person name="Nowrousian M."/>
            <person name="Ottonello S."/>
            <person name="Baldrian P."/>
            <person name="Spatafora J.W."/>
            <person name="Henrissat B."/>
            <person name="Nagy L.G."/>
            <person name="Aury J.M."/>
            <person name="Wincker P."/>
            <person name="Grigoriev I.V."/>
            <person name="Bonfante P."/>
            <person name="Martin F.M."/>
        </authorList>
    </citation>
    <scope>NUCLEOTIDE SEQUENCE [LARGE SCALE GENOMIC DNA]</scope>
    <source>
        <strain evidence="4 5">ATCC MYA-4762</strain>
    </source>
</reference>
<evidence type="ECO:0000256" key="2">
    <source>
        <dbReference type="SAM" id="MobiDB-lite"/>
    </source>
</evidence>
<evidence type="ECO:0000313" key="5">
    <source>
        <dbReference type="Proteomes" id="UP000267821"/>
    </source>
</evidence>
<feature type="compositionally biased region" description="Low complexity" evidence="2">
    <location>
        <begin position="713"/>
        <end position="741"/>
    </location>
</feature>
<dbReference type="Gene3D" id="3.60.10.10">
    <property type="entry name" value="Endonuclease/exonuclease/phosphatase"/>
    <property type="match status" value="1"/>
</dbReference>
<feature type="coiled-coil region" evidence="1">
    <location>
        <begin position="326"/>
        <end position="360"/>
    </location>
</feature>
<protein>
    <recommendedName>
        <fullName evidence="3">Endonuclease/exonuclease/phosphatase domain-containing protein</fullName>
    </recommendedName>
</protein>
<dbReference type="Pfam" id="PF14529">
    <property type="entry name" value="Exo_endo_phos_2"/>
    <property type="match status" value="1"/>
</dbReference>
<feature type="region of interest" description="Disordered" evidence="2">
    <location>
        <begin position="388"/>
        <end position="419"/>
    </location>
</feature>
<name>A0A3N4LVW6_9PEZI</name>
<dbReference type="InterPro" id="IPR005135">
    <property type="entry name" value="Endo/exonuclease/phosphatase"/>
</dbReference>
<keyword evidence="1" id="KW-0175">Coiled coil</keyword>
<feature type="region of interest" description="Disordered" evidence="2">
    <location>
        <begin position="692"/>
        <end position="742"/>
    </location>
</feature>
<dbReference type="STRING" id="1051890.A0A3N4LVW6"/>
<dbReference type="GO" id="GO:0003824">
    <property type="term" value="F:catalytic activity"/>
    <property type="evidence" value="ECO:0007669"/>
    <property type="project" value="InterPro"/>
</dbReference>
<dbReference type="EMBL" id="ML121532">
    <property type="protein sequence ID" value="RPB27053.1"/>
    <property type="molecule type" value="Genomic_DNA"/>
</dbReference>
<keyword evidence="5" id="KW-1185">Reference proteome</keyword>
<sequence length="1146" mass="129508">MAPPPSGIIFGPIKDWGKGSCKLLLDFCSEEGVKGRRQYILEDVTGWVGIPEFGERGVKALEQAVSNTEQARENWQGEGDWCRAVKLLDRAIAIQDGAANGQLDGYEVDYQTALSEDGMLESITVRPTKATGGAIFGMAHHWTLTTPKGKSNGTKGEPAKWVARLEEVNEEGDFDYENMRKKGKRRKVGPLEAKPLEVLGQELGVDLIEPAIPRGLEDVRANVFRITLPAWNLGESQGEWSMEKLHAPGDWAEEMEEGLEQSSNRIPPTDLSAEEVVELAEELVEGHGQDKVEEDQEMEEEDEDSGGEDRCSSWKRIHEPRRKMEVVEAIRENAEVLEELAELKKEERGLEGELKEVREQLALLAVSMGAGTVEDQAKVQRTISARKGRVEEEKRKEKELKKVEAKRKEAEADKKKERKAQEEAEKVAAQAKAVRDSQQKAWVACEEVLEELARKDRTALNDDELIGLGKKMKEARAMKERIERETRQPLEARVGKSRQVVNGEILKTVEVVMGHKQEITTKGKAELEAAVAKVNLLLRTTAVTEDRTAWVVMAKAGTGEFGDESTWSVCRVAQDIDPLKVAREVEIMLIQVFGRTGVILNVWVEEGVAVRLIVPSVPMPAARDRRALAEKLRGENKNIKGGKRMPKAWGEARVTGFTFDAADAAEATMLVKTGIMWDGKRRKVALFGQGEASQEAFRKEGTPLGPRSGRPAQQTCQQGPVQQTRQQGPAQQTYQQGPAQGAEEEVDVAFVGEAWIDREGKESQRHPTFVLGSSVRKGRRVLVYWQKSLMDDIRVILEEDNLVVVRVSGKKLGGVYASGKWQGRKWEEWLAGVGQKLGGGGEDMVVVEDWNAHSQAWDVTREEDSRGRTMADWLIGNGWSIAGRDSGWTWERMRRGRIERSRIDLFLSKEKEWEGVRKEKLASDHWALLSDILWEDSRESRVLMKRKVVNWESLEREVDEVMEAGAEAEEKWVGGLEGMTPYEKLRSLGSRHTKFLSITERSKKWWDSELSAQLKITRRCRRERLGDDLNQNDRVIRWKTEKEKLRALVRRKKKECWQKFCEENGEKDPWEVVKWAKDPWHIRGTMGKLVDEEGKECQGDEEKAASLVADHFKWREDGRQVEDAERGQVEDAECGQVEDAERGQAE</sequence>
<feature type="compositionally biased region" description="Basic and acidic residues" evidence="2">
    <location>
        <begin position="1119"/>
        <end position="1129"/>
    </location>
</feature>
<evidence type="ECO:0000256" key="1">
    <source>
        <dbReference type="SAM" id="Coils"/>
    </source>
</evidence>
<dbReference type="InterPro" id="IPR036691">
    <property type="entry name" value="Endo/exonu/phosph_ase_sf"/>
</dbReference>
<evidence type="ECO:0000313" key="4">
    <source>
        <dbReference type="EMBL" id="RPB27053.1"/>
    </source>
</evidence>
<feature type="region of interest" description="Disordered" evidence="2">
    <location>
        <begin position="1119"/>
        <end position="1146"/>
    </location>
</feature>
<organism evidence="4 5">
    <name type="scientific">Terfezia boudieri ATCC MYA-4762</name>
    <dbReference type="NCBI Taxonomy" id="1051890"/>
    <lineage>
        <taxon>Eukaryota</taxon>
        <taxon>Fungi</taxon>
        <taxon>Dikarya</taxon>
        <taxon>Ascomycota</taxon>
        <taxon>Pezizomycotina</taxon>
        <taxon>Pezizomycetes</taxon>
        <taxon>Pezizales</taxon>
        <taxon>Pezizaceae</taxon>
        <taxon>Terfezia</taxon>
    </lineage>
</organism>
<proteinExistence type="predicted"/>
<dbReference type="SUPFAM" id="SSF56219">
    <property type="entry name" value="DNase I-like"/>
    <property type="match status" value="1"/>
</dbReference>
<dbReference type="AlphaFoldDB" id="A0A3N4LVW6"/>
<feature type="region of interest" description="Disordered" evidence="2">
    <location>
        <begin position="285"/>
        <end position="313"/>
    </location>
</feature>
<dbReference type="Proteomes" id="UP000267821">
    <property type="component" value="Unassembled WGS sequence"/>
</dbReference>
<feature type="compositionally biased region" description="Acidic residues" evidence="2">
    <location>
        <begin position="292"/>
        <end position="306"/>
    </location>
</feature>
<gene>
    <name evidence="4" type="ORF">L211DRAFT_846604</name>
</gene>
<evidence type="ECO:0000259" key="3">
    <source>
        <dbReference type="Pfam" id="PF14529"/>
    </source>
</evidence>
<dbReference type="InParanoid" id="A0A3N4LVW6"/>
<accession>A0A3N4LVW6</accession>